<keyword evidence="2" id="KW-1185">Reference proteome</keyword>
<name>A0A401FL83_9LACO</name>
<comment type="caution">
    <text evidence="1">The sequence shown here is derived from an EMBL/GenBank/DDBJ whole genome shotgun (WGS) entry which is preliminary data.</text>
</comment>
<dbReference type="EMBL" id="BEXA01000002">
    <property type="protein sequence ID" value="GAY73142.1"/>
    <property type="molecule type" value="Genomic_DNA"/>
</dbReference>
<proteinExistence type="predicted"/>
<evidence type="ECO:0000313" key="1">
    <source>
        <dbReference type="EMBL" id="GAY73142.1"/>
    </source>
</evidence>
<sequence length="62" mass="7394">MDQIIESRVKLTIKEYEELYKQGLFDSSELTIDVSKDRSQFVLTGRFNDKLTYRDQVNDINF</sequence>
<evidence type="ECO:0000313" key="2">
    <source>
        <dbReference type="Proteomes" id="UP000286974"/>
    </source>
</evidence>
<dbReference type="AlphaFoldDB" id="A0A401FL83"/>
<dbReference type="Proteomes" id="UP000286974">
    <property type="component" value="Unassembled WGS sequence"/>
</dbReference>
<protein>
    <submittedName>
        <fullName evidence="1">Uncharacterized protein</fullName>
    </submittedName>
</protein>
<organism evidence="1 2">
    <name type="scientific">Lentilactobacillus kosonis</name>
    <dbReference type="NCBI Taxonomy" id="2810561"/>
    <lineage>
        <taxon>Bacteria</taxon>
        <taxon>Bacillati</taxon>
        <taxon>Bacillota</taxon>
        <taxon>Bacilli</taxon>
        <taxon>Lactobacillales</taxon>
        <taxon>Lactobacillaceae</taxon>
        <taxon>Lentilactobacillus</taxon>
    </lineage>
</organism>
<gene>
    <name evidence="1" type="ORF">NBRC111893_1288</name>
</gene>
<accession>A0A401FL83</accession>
<reference evidence="1 2" key="1">
    <citation type="submission" date="2017-11" db="EMBL/GenBank/DDBJ databases">
        <title>Draft Genome Sequence of Lactobacillus curieae NBRC 111893 isolated from Koso, a Japanese sugar-Vegetable Fermented Beverage.</title>
        <authorList>
            <person name="Chiou T.Y."/>
            <person name="Oshima K."/>
            <person name="Suda W."/>
            <person name="Hattori M."/>
            <person name="Takahashi T."/>
        </authorList>
    </citation>
    <scope>NUCLEOTIDE SEQUENCE [LARGE SCALE GENOMIC DNA]</scope>
    <source>
        <strain evidence="1 2">NBRC111893</strain>
    </source>
</reference>